<dbReference type="KEGG" id="scac:106096143"/>
<dbReference type="InterPro" id="IPR002044">
    <property type="entry name" value="CBM20"/>
</dbReference>
<evidence type="ECO:0000259" key="3">
    <source>
        <dbReference type="PROSITE" id="PS51704"/>
    </source>
</evidence>
<organism evidence="4 5">
    <name type="scientific">Stomoxys calcitrans</name>
    <name type="common">Stable fly</name>
    <name type="synonym">Conops calcitrans</name>
    <dbReference type="NCBI Taxonomy" id="35570"/>
    <lineage>
        <taxon>Eukaryota</taxon>
        <taxon>Metazoa</taxon>
        <taxon>Ecdysozoa</taxon>
        <taxon>Arthropoda</taxon>
        <taxon>Hexapoda</taxon>
        <taxon>Insecta</taxon>
        <taxon>Pterygota</taxon>
        <taxon>Neoptera</taxon>
        <taxon>Endopterygota</taxon>
        <taxon>Diptera</taxon>
        <taxon>Brachycera</taxon>
        <taxon>Muscomorpha</taxon>
        <taxon>Muscoidea</taxon>
        <taxon>Muscidae</taxon>
        <taxon>Stomoxys</taxon>
    </lineage>
</organism>
<evidence type="ECO:0000256" key="1">
    <source>
        <dbReference type="ARBA" id="ARBA00022801"/>
    </source>
</evidence>
<dbReference type="InterPro" id="IPR030395">
    <property type="entry name" value="GP_PDE_dom"/>
</dbReference>
<name>A0A1I8PU38_STOCA</name>
<dbReference type="GO" id="GO:2001070">
    <property type="term" value="F:starch binding"/>
    <property type="evidence" value="ECO:0007669"/>
    <property type="project" value="InterPro"/>
</dbReference>
<evidence type="ECO:0000313" key="5">
    <source>
        <dbReference type="Proteomes" id="UP000095300"/>
    </source>
</evidence>
<dbReference type="InterPro" id="IPR017946">
    <property type="entry name" value="PLC-like_Pdiesterase_TIM-brl"/>
</dbReference>
<dbReference type="SUPFAM" id="SSF51695">
    <property type="entry name" value="PLC-like phosphodiesterases"/>
    <property type="match status" value="1"/>
</dbReference>
<dbReference type="PROSITE" id="PS51257">
    <property type="entry name" value="PROKAR_LIPOPROTEIN"/>
    <property type="match status" value="1"/>
</dbReference>
<reference evidence="4" key="1">
    <citation type="submission" date="2020-05" db="UniProtKB">
        <authorList>
            <consortium name="EnsemblMetazoa"/>
        </authorList>
    </citation>
    <scope>IDENTIFICATION</scope>
    <source>
        <strain evidence="4">USDA</strain>
    </source>
</reference>
<dbReference type="EnsemblMetazoa" id="SCAU011114-RA">
    <property type="protein sequence ID" value="SCAU011114-PA"/>
    <property type="gene ID" value="SCAU011114"/>
</dbReference>
<sequence>MMRRNLVAWLLLFISTSGCSSQSRTSQELYGNKTKRSIKCIPMIKYFEVELEEHLIKSGEGLGITGDHVKLGQWNVDRSLEMKRRRRNPQKWYIKIPMCSAVRIYHRFFIYYKDSRGSKRIRQWEGQQHARVLEAYERYRKQGSPKFGEAHPMAVGGGIQMERGWLRGEYIVQMKFVWPQHIRFTSFSHFIRNLRYSIKLETFVGSEAQRFNSAAYVSDIEIEVARFPNKRTLLRPQSDGGEQYKPGQILVFHITIPMGIKCLHMLTINSREGERLGEATIAASLLEASEGILELPIYDPRAKQRVGWLTLPYVKIEPLPIAADLTLRSSFHRYWPANWPTLDMGHRGMGKSFFYHSARALENTIKSFLKAERLNSDMIELDVQLTKDYVPIVFNDCGFYTATQGSKVSAYDLYYEYINDLTYGELRQRRVFVYLNGAMVELSHLNSLDVPETEVIFPRLEDVFKHLPLSLGIMVEVKWPQLLSSGSLEYVQTLDKNRYIDVILMTSMQHGCGRALVFSSFDADICSMVRFKQHAFPVVLLTVGERSPWESYADLRTHTLISATSFVHSSEILGISIYAGELEHSVTDIDISFQHQQALFVWGDQLNNSAILDNFRELEVAGLIYDHIDDHLPQRLKRFPFFEAPEMQLIFRRQCIVAGNVSVGEGPPDTHSPFWPRVRSLDEL</sequence>
<proteinExistence type="predicted"/>
<dbReference type="Pfam" id="PF00686">
    <property type="entry name" value="CBM_20"/>
    <property type="match status" value="1"/>
</dbReference>
<dbReference type="InterPro" id="IPR013784">
    <property type="entry name" value="Carb-bd-like_fold"/>
</dbReference>
<dbReference type="AlphaFoldDB" id="A0A1I8PU38"/>
<dbReference type="Gene3D" id="2.60.40.10">
    <property type="entry name" value="Immunoglobulins"/>
    <property type="match status" value="1"/>
</dbReference>
<feature type="chain" id="PRO_5009327205" description="GP-PDE domain-containing protein" evidence="2">
    <location>
        <begin position="22"/>
        <end position="684"/>
    </location>
</feature>
<dbReference type="PANTHER" id="PTHR22958">
    <property type="entry name" value="GLYCEROPHOSPHORYL DIESTER PHOSPHODIESTERASE"/>
    <property type="match status" value="1"/>
</dbReference>
<dbReference type="GO" id="GO:0046475">
    <property type="term" value="P:glycerophospholipid catabolic process"/>
    <property type="evidence" value="ECO:0007669"/>
    <property type="project" value="TreeGrafter"/>
</dbReference>
<protein>
    <recommendedName>
        <fullName evidence="3">GP-PDE domain-containing protein</fullName>
    </recommendedName>
</protein>
<keyword evidence="1" id="KW-0378">Hydrolase</keyword>
<dbReference type="Gene3D" id="3.20.20.190">
    <property type="entry name" value="Phosphatidylinositol (PI) phosphodiesterase"/>
    <property type="match status" value="1"/>
</dbReference>
<evidence type="ECO:0000313" key="4">
    <source>
        <dbReference type="EnsemblMetazoa" id="SCAU011114-PA"/>
    </source>
</evidence>
<evidence type="ECO:0000256" key="2">
    <source>
        <dbReference type="SAM" id="SignalP"/>
    </source>
</evidence>
<keyword evidence="2" id="KW-0732">Signal</keyword>
<dbReference type="Pfam" id="PF03009">
    <property type="entry name" value="GDPD"/>
    <property type="match status" value="1"/>
</dbReference>
<dbReference type="OrthoDB" id="1058301at2759"/>
<dbReference type="STRING" id="35570.A0A1I8PU38"/>
<dbReference type="PANTHER" id="PTHR22958:SF1">
    <property type="entry name" value="GLYCEROPHOSPHOCHOLINE PHOSPHODIESTERASE GPCPD1"/>
    <property type="match status" value="1"/>
</dbReference>
<dbReference type="PROSITE" id="PS51704">
    <property type="entry name" value="GP_PDE"/>
    <property type="match status" value="1"/>
</dbReference>
<feature type="signal peptide" evidence="2">
    <location>
        <begin position="1"/>
        <end position="21"/>
    </location>
</feature>
<dbReference type="InterPro" id="IPR051578">
    <property type="entry name" value="GDPD"/>
</dbReference>
<accession>A0A1I8PU38</accession>
<keyword evidence="5" id="KW-1185">Reference proteome</keyword>
<dbReference type="InterPro" id="IPR013783">
    <property type="entry name" value="Ig-like_fold"/>
</dbReference>
<gene>
    <name evidence="4" type="primary">106096143</name>
</gene>
<feature type="domain" description="GP-PDE" evidence="3">
    <location>
        <begin position="341"/>
        <end position="635"/>
    </location>
</feature>
<dbReference type="VEuPathDB" id="VectorBase:SCAU011114"/>
<dbReference type="SUPFAM" id="SSF49452">
    <property type="entry name" value="Starch-binding domain-like"/>
    <property type="match status" value="1"/>
</dbReference>
<dbReference type="Proteomes" id="UP000095300">
    <property type="component" value="Unassembled WGS sequence"/>
</dbReference>
<dbReference type="GO" id="GO:0047389">
    <property type="term" value="F:glycerophosphocholine phosphodiesterase activity"/>
    <property type="evidence" value="ECO:0007669"/>
    <property type="project" value="TreeGrafter"/>
</dbReference>